<accession>A0A518CXW4</accession>
<dbReference type="Proteomes" id="UP000319342">
    <property type="component" value="Chromosome"/>
</dbReference>
<evidence type="ECO:0008006" key="3">
    <source>
        <dbReference type="Google" id="ProtNLM"/>
    </source>
</evidence>
<evidence type="ECO:0000313" key="2">
    <source>
        <dbReference type="Proteomes" id="UP000319342"/>
    </source>
</evidence>
<sequence>MNHRTDRHRLIANRLRTVVAAAGLMLLYPACVVPAPPVETLHDRGLVRAEDRFHADMYAGMVAEIQPQVAALLPGTLDRQTEVWVQSQLSHGLGKVAPDNVKGFTLIDAEMNRGRIHVRSDNDFPRWFLTHELVHALLGPEWLTLSGVLEEGMCDLVAAELNPDCAPRIRALRAIESSIFFGKMKVVVEHKDGTGTERKDAVWFHYDRGSNDLTIAQALEPGTLALKRRFERVPDTLYGLGFLVAERIRERGGFEAIYELCAEATAEGRATVPVERIIEAAGLNGSRERLATLSHELLGADEFDHWVDLLPDFHGDLLAQLFQNAHRDLSAEQFIERLDPVFVLHDGTRVVVADHPHIRESLERAWRHAAHASK</sequence>
<gene>
    <name evidence="1" type="ORF">Pla163_11760</name>
</gene>
<organism evidence="1 2">
    <name type="scientific">Rohdeia mirabilis</name>
    <dbReference type="NCBI Taxonomy" id="2528008"/>
    <lineage>
        <taxon>Bacteria</taxon>
        <taxon>Pseudomonadati</taxon>
        <taxon>Planctomycetota</taxon>
        <taxon>Planctomycetia</taxon>
        <taxon>Planctomycetia incertae sedis</taxon>
        <taxon>Rohdeia</taxon>
    </lineage>
</organism>
<reference evidence="1 2" key="1">
    <citation type="submission" date="2019-02" db="EMBL/GenBank/DDBJ databases">
        <title>Deep-cultivation of Planctomycetes and their phenomic and genomic characterization uncovers novel biology.</title>
        <authorList>
            <person name="Wiegand S."/>
            <person name="Jogler M."/>
            <person name="Boedeker C."/>
            <person name="Pinto D."/>
            <person name="Vollmers J."/>
            <person name="Rivas-Marin E."/>
            <person name="Kohn T."/>
            <person name="Peeters S.H."/>
            <person name="Heuer A."/>
            <person name="Rast P."/>
            <person name="Oberbeckmann S."/>
            <person name="Bunk B."/>
            <person name="Jeske O."/>
            <person name="Meyerdierks A."/>
            <person name="Storesund J.E."/>
            <person name="Kallscheuer N."/>
            <person name="Luecker S."/>
            <person name="Lage O.M."/>
            <person name="Pohl T."/>
            <person name="Merkel B.J."/>
            <person name="Hornburger P."/>
            <person name="Mueller R.-W."/>
            <person name="Bruemmer F."/>
            <person name="Labrenz M."/>
            <person name="Spormann A.M."/>
            <person name="Op den Camp H."/>
            <person name="Overmann J."/>
            <person name="Amann R."/>
            <person name="Jetten M.S.M."/>
            <person name="Mascher T."/>
            <person name="Medema M.H."/>
            <person name="Devos D.P."/>
            <person name="Kaster A.-K."/>
            <person name="Ovreas L."/>
            <person name="Rohde M."/>
            <person name="Galperin M.Y."/>
            <person name="Jogler C."/>
        </authorList>
    </citation>
    <scope>NUCLEOTIDE SEQUENCE [LARGE SCALE GENOMIC DNA]</scope>
    <source>
        <strain evidence="1 2">Pla163</strain>
    </source>
</reference>
<protein>
    <recommendedName>
        <fullName evidence="3">DUF1570 domain-containing protein</fullName>
    </recommendedName>
</protein>
<dbReference type="AlphaFoldDB" id="A0A518CXW4"/>
<dbReference type="EMBL" id="CP036290">
    <property type="protein sequence ID" value="QDU84074.1"/>
    <property type="molecule type" value="Genomic_DNA"/>
</dbReference>
<name>A0A518CXW4_9BACT</name>
<keyword evidence="2" id="KW-1185">Reference proteome</keyword>
<proteinExistence type="predicted"/>
<dbReference type="RefSeq" id="WP_419186358.1">
    <property type="nucleotide sequence ID" value="NZ_CP036290.1"/>
</dbReference>
<evidence type="ECO:0000313" key="1">
    <source>
        <dbReference type="EMBL" id="QDU84074.1"/>
    </source>
</evidence>